<comment type="similarity">
    <text evidence="2">Belongs to the oligopeptide OPT transporter family.</text>
</comment>
<evidence type="ECO:0000256" key="2">
    <source>
        <dbReference type="ARBA" id="ARBA00008807"/>
    </source>
</evidence>
<evidence type="ECO:0000256" key="7">
    <source>
        <dbReference type="ARBA" id="ARBA00022989"/>
    </source>
</evidence>
<dbReference type="GO" id="GO:0016020">
    <property type="term" value="C:membrane"/>
    <property type="evidence" value="ECO:0007669"/>
    <property type="project" value="UniProtKB-SubCell"/>
</dbReference>
<evidence type="ECO:0000256" key="10">
    <source>
        <dbReference type="SAM" id="Phobius"/>
    </source>
</evidence>
<dbReference type="AlphaFoldDB" id="A0A9P7ZG47"/>
<keyword evidence="7 10" id="KW-1133">Transmembrane helix</keyword>
<keyword evidence="3" id="KW-0813">Transport</keyword>
<keyword evidence="12" id="KW-1185">Reference proteome</keyword>
<evidence type="ECO:0000256" key="3">
    <source>
        <dbReference type="ARBA" id="ARBA00022448"/>
    </source>
</evidence>
<name>A0A9P7ZG47_9HYPO</name>
<dbReference type="RefSeq" id="XP_046115422.1">
    <property type="nucleotide sequence ID" value="XM_046258651.1"/>
</dbReference>
<evidence type="ECO:0000256" key="8">
    <source>
        <dbReference type="ARBA" id="ARBA00023136"/>
    </source>
</evidence>
<dbReference type="GO" id="GO:0035673">
    <property type="term" value="F:oligopeptide transmembrane transporter activity"/>
    <property type="evidence" value="ECO:0007669"/>
    <property type="project" value="InterPro"/>
</dbReference>
<dbReference type="GO" id="GO:0015031">
    <property type="term" value="P:protein transport"/>
    <property type="evidence" value="ECO:0007669"/>
    <property type="project" value="UniProtKB-KW"/>
</dbReference>
<evidence type="ECO:0000256" key="6">
    <source>
        <dbReference type="ARBA" id="ARBA00022927"/>
    </source>
</evidence>
<dbReference type="EMBL" id="MU251267">
    <property type="protein sequence ID" value="KAG9251498.1"/>
    <property type="molecule type" value="Genomic_DNA"/>
</dbReference>
<keyword evidence="8 10" id="KW-0472">Membrane</keyword>
<evidence type="ECO:0000313" key="11">
    <source>
        <dbReference type="EMBL" id="KAG9251498.1"/>
    </source>
</evidence>
<evidence type="ECO:0000256" key="5">
    <source>
        <dbReference type="ARBA" id="ARBA00022856"/>
    </source>
</evidence>
<feature type="transmembrane region" description="Helical" evidence="10">
    <location>
        <begin position="164"/>
        <end position="184"/>
    </location>
</feature>
<keyword evidence="5" id="KW-0571">Peptide transport</keyword>
<reference evidence="11" key="1">
    <citation type="journal article" date="2021" name="IMA Fungus">
        <title>Genomic characterization of three marine fungi, including Emericellopsis atlantica sp. nov. with signatures of a generalist lifestyle and marine biomass degradation.</title>
        <authorList>
            <person name="Hagestad O.C."/>
            <person name="Hou L."/>
            <person name="Andersen J.H."/>
            <person name="Hansen E.H."/>
            <person name="Altermark B."/>
            <person name="Li C."/>
            <person name="Kuhnert E."/>
            <person name="Cox R.J."/>
            <person name="Crous P.W."/>
            <person name="Spatafora J.W."/>
            <person name="Lail K."/>
            <person name="Amirebrahimi M."/>
            <person name="Lipzen A."/>
            <person name="Pangilinan J."/>
            <person name="Andreopoulos W."/>
            <person name="Hayes R.D."/>
            <person name="Ng V."/>
            <person name="Grigoriev I.V."/>
            <person name="Jackson S.A."/>
            <person name="Sutton T.D.S."/>
            <person name="Dobson A.D.W."/>
            <person name="Rama T."/>
        </authorList>
    </citation>
    <scope>NUCLEOTIDE SEQUENCE</scope>
    <source>
        <strain evidence="11">TS7</strain>
    </source>
</reference>
<evidence type="ECO:0000256" key="4">
    <source>
        <dbReference type="ARBA" id="ARBA00022692"/>
    </source>
</evidence>
<organism evidence="11 12">
    <name type="scientific">Emericellopsis atlantica</name>
    <dbReference type="NCBI Taxonomy" id="2614577"/>
    <lineage>
        <taxon>Eukaryota</taxon>
        <taxon>Fungi</taxon>
        <taxon>Dikarya</taxon>
        <taxon>Ascomycota</taxon>
        <taxon>Pezizomycotina</taxon>
        <taxon>Sordariomycetes</taxon>
        <taxon>Hypocreomycetidae</taxon>
        <taxon>Hypocreales</taxon>
        <taxon>Bionectriaceae</taxon>
        <taxon>Emericellopsis</taxon>
    </lineage>
</organism>
<keyword evidence="6" id="KW-0653">Protein transport</keyword>
<dbReference type="GeneID" id="70289554"/>
<dbReference type="Pfam" id="PF03169">
    <property type="entry name" value="OPT"/>
    <property type="match status" value="1"/>
</dbReference>
<feature type="transmembrane region" description="Helical" evidence="10">
    <location>
        <begin position="191"/>
        <end position="213"/>
    </location>
</feature>
<dbReference type="OrthoDB" id="9986677at2759"/>
<feature type="transmembrane region" description="Helical" evidence="10">
    <location>
        <begin position="238"/>
        <end position="259"/>
    </location>
</feature>
<dbReference type="InterPro" id="IPR004813">
    <property type="entry name" value="OPT"/>
</dbReference>
<accession>A0A9P7ZG47</accession>
<dbReference type="InterPro" id="IPR004648">
    <property type="entry name" value="Oligpept_transpt"/>
</dbReference>
<gene>
    <name evidence="11" type="ORF">F5Z01DRAFT_267860</name>
</gene>
<feature type="region of interest" description="Disordered" evidence="9">
    <location>
        <begin position="1"/>
        <end position="25"/>
    </location>
</feature>
<proteinExistence type="inferred from homology"/>
<comment type="caution">
    <text evidence="11">The sequence shown here is derived from an EMBL/GenBank/DDBJ whole genome shotgun (WGS) entry which is preliminary data.</text>
</comment>
<comment type="subcellular location">
    <subcellularLocation>
        <location evidence="1">Membrane</location>
        <topology evidence="1">Multi-pass membrane protein</topology>
    </subcellularLocation>
</comment>
<evidence type="ECO:0000256" key="9">
    <source>
        <dbReference type="SAM" id="MobiDB-lite"/>
    </source>
</evidence>
<dbReference type="PANTHER" id="PTHR22601">
    <property type="entry name" value="ISP4 LIKE PROTEIN"/>
    <property type="match status" value="1"/>
</dbReference>
<sequence length="320" mass="36187">MSNQGEHVHPVLAEDMSSDSGKPGKLGTFIEYAEKPTSSGDFPPVDWYERLKAEYTGQHAGETFPAGCDPNRMAQAILTLNETESVKVLEELLETQRDDYTIDQRMLARVRELIQGHEACEMEQGEWSYEVCKRAGLYRNWSPYAEVRAVTLPYDDPNEACESFRAYVLGYFWVCVCTMVNTFFSPRQPGISIPGSVVQLLLVPMGRGMAWLLPDWGFRFRGTRYTINPGPWTSKEQLFATIIFTGASSIGNFTGLLVLRMPVFFNQRWATFGKGVSFSWWGNDEPRAGVDFQLYNNNASLYKVPEGGFGLAPEDYPRGW</sequence>
<evidence type="ECO:0000256" key="1">
    <source>
        <dbReference type="ARBA" id="ARBA00004141"/>
    </source>
</evidence>
<dbReference type="Proteomes" id="UP000887229">
    <property type="component" value="Unassembled WGS sequence"/>
</dbReference>
<keyword evidence="4 10" id="KW-0812">Transmembrane</keyword>
<evidence type="ECO:0000313" key="12">
    <source>
        <dbReference type="Proteomes" id="UP000887229"/>
    </source>
</evidence>
<protein>
    <submittedName>
        <fullName evidence="11">OPT oligopeptide transporter protein-domain-containing protein</fullName>
    </submittedName>
</protein>